<dbReference type="Proteomes" id="UP000634004">
    <property type="component" value="Unassembled WGS sequence"/>
</dbReference>
<name>A0A8J3CP96_9PROT</name>
<comment type="catalytic activity">
    <reaction evidence="1">
        <text>Hydrolyzes the link between N-acetylmuramoyl residues and L-amino acid residues in certain cell-wall glycopeptides.</text>
        <dbReference type="EC" id="3.5.1.28"/>
    </reaction>
</comment>
<feature type="domain" description="N-acetylmuramoyl-L-alanine amidase" evidence="6">
    <location>
        <begin position="8"/>
        <end position="145"/>
    </location>
</feature>
<evidence type="ECO:0000256" key="4">
    <source>
        <dbReference type="ARBA" id="ARBA00022801"/>
    </source>
</evidence>
<evidence type="ECO:0000259" key="6">
    <source>
        <dbReference type="SMART" id="SM00644"/>
    </source>
</evidence>
<dbReference type="CDD" id="cd06583">
    <property type="entry name" value="PGRP"/>
    <property type="match status" value="1"/>
</dbReference>
<reference evidence="7" key="1">
    <citation type="journal article" date="2014" name="Int. J. Syst. Evol. Microbiol.">
        <title>Complete genome sequence of Corynebacterium casei LMG S-19264T (=DSM 44701T), isolated from a smear-ripened cheese.</title>
        <authorList>
            <consortium name="US DOE Joint Genome Institute (JGI-PGF)"/>
            <person name="Walter F."/>
            <person name="Albersmeier A."/>
            <person name="Kalinowski J."/>
            <person name="Ruckert C."/>
        </authorList>
    </citation>
    <scope>NUCLEOTIDE SEQUENCE</scope>
    <source>
        <strain evidence="7">KCTC 32513</strain>
    </source>
</reference>
<dbReference type="GO" id="GO:0009254">
    <property type="term" value="P:peptidoglycan turnover"/>
    <property type="evidence" value="ECO:0007669"/>
    <property type="project" value="TreeGrafter"/>
</dbReference>
<dbReference type="Pfam" id="PF01471">
    <property type="entry name" value="PG_binding_1"/>
    <property type="match status" value="1"/>
</dbReference>
<evidence type="ECO:0000256" key="1">
    <source>
        <dbReference type="ARBA" id="ARBA00001561"/>
    </source>
</evidence>
<gene>
    <name evidence="7" type="ORF">GCM10009069_00480</name>
</gene>
<dbReference type="InterPro" id="IPR051206">
    <property type="entry name" value="NAMLAA_amidase_2"/>
</dbReference>
<sequence>MSPLIIETPSPNYNDRKLPISMLVLHYTGMENGTAALDRMRDPDAQVSAHYMIEEDGRVFRLVPEANRAWHAGVSDWNGIKDVNSASIGIEIVNGGHEFGLPDFPDVQINALIPLCKRIVTAHNIAQQNIVGHSDIAPERKEDPGEMFPWTGLAAAGIGLWPGEANGDRRVLFERGDRDRGISLIQRGLAGLGYGVALDGVMTDRTVAVIRAFQRRYRADKIDGIVDMETLDLVSRLARLV</sequence>
<evidence type="ECO:0000313" key="7">
    <source>
        <dbReference type="EMBL" id="GHA81393.1"/>
    </source>
</evidence>
<dbReference type="PANTHER" id="PTHR30417">
    <property type="entry name" value="N-ACETYLMURAMOYL-L-ALANINE AMIDASE AMID"/>
    <property type="match status" value="1"/>
</dbReference>
<evidence type="ECO:0000256" key="3">
    <source>
        <dbReference type="ARBA" id="ARBA00011901"/>
    </source>
</evidence>
<keyword evidence="5" id="KW-0961">Cell wall biogenesis/degradation</keyword>
<dbReference type="Gene3D" id="3.40.80.10">
    <property type="entry name" value="Peptidoglycan recognition protein-like"/>
    <property type="match status" value="1"/>
</dbReference>
<dbReference type="AlphaFoldDB" id="A0A8J3CP96"/>
<dbReference type="InterPro" id="IPR002477">
    <property type="entry name" value="Peptidoglycan-bd-like"/>
</dbReference>
<dbReference type="InterPro" id="IPR036366">
    <property type="entry name" value="PGBDSf"/>
</dbReference>
<dbReference type="SMART" id="SM00644">
    <property type="entry name" value="Ami_2"/>
    <property type="match status" value="1"/>
</dbReference>
<comment type="similarity">
    <text evidence="2">Belongs to the N-acetylmuramoyl-L-alanine amidase 2 family.</text>
</comment>
<dbReference type="EMBL" id="BMZH01000001">
    <property type="protein sequence ID" value="GHA81393.1"/>
    <property type="molecule type" value="Genomic_DNA"/>
</dbReference>
<evidence type="ECO:0000313" key="8">
    <source>
        <dbReference type="Proteomes" id="UP000634004"/>
    </source>
</evidence>
<comment type="caution">
    <text evidence="7">The sequence shown here is derived from an EMBL/GenBank/DDBJ whole genome shotgun (WGS) entry which is preliminary data.</text>
</comment>
<keyword evidence="8" id="KW-1185">Reference proteome</keyword>
<dbReference type="Gene3D" id="1.10.101.10">
    <property type="entry name" value="PGBD-like superfamily/PGBD"/>
    <property type="match status" value="1"/>
</dbReference>
<evidence type="ECO:0000256" key="2">
    <source>
        <dbReference type="ARBA" id="ARBA00007553"/>
    </source>
</evidence>
<proteinExistence type="inferred from homology"/>
<dbReference type="InterPro" id="IPR002502">
    <property type="entry name" value="Amidase_domain"/>
</dbReference>
<dbReference type="InterPro" id="IPR036365">
    <property type="entry name" value="PGBD-like_sf"/>
</dbReference>
<dbReference type="PANTHER" id="PTHR30417:SF1">
    <property type="entry name" value="N-ACETYLMURAMOYL-L-ALANINE AMIDASE AMID"/>
    <property type="match status" value="1"/>
</dbReference>
<dbReference type="GO" id="GO:0008745">
    <property type="term" value="F:N-acetylmuramoyl-L-alanine amidase activity"/>
    <property type="evidence" value="ECO:0007669"/>
    <property type="project" value="UniProtKB-EC"/>
</dbReference>
<dbReference type="RefSeq" id="WP_189494176.1">
    <property type="nucleotide sequence ID" value="NZ_BMZH01000001.1"/>
</dbReference>
<keyword evidence="4" id="KW-0378">Hydrolase</keyword>
<reference evidence="7" key="2">
    <citation type="submission" date="2020-09" db="EMBL/GenBank/DDBJ databases">
        <authorList>
            <person name="Sun Q."/>
            <person name="Kim S."/>
        </authorList>
    </citation>
    <scope>NUCLEOTIDE SEQUENCE</scope>
    <source>
        <strain evidence="7">KCTC 32513</strain>
    </source>
</reference>
<dbReference type="EC" id="3.5.1.28" evidence="3"/>
<dbReference type="GO" id="GO:0019867">
    <property type="term" value="C:outer membrane"/>
    <property type="evidence" value="ECO:0007669"/>
    <property type="project" value="TreeGrafter"/>
</dbReference>
<dbReference type="InterPro" id="IPR036505">
    <property type="entry name" value="Amidase/PGRP_sf"/>
</dbReference>
<dbReference type="Pfam" id="PF01510">
    <property type="entry name" value="Amidase_2"/>
    <property type="match status" value="1"/>
</dbReference>
<evidence type="ECO:0000256" key="5">
    <source>
        <dbReference type="ARBA" id="ARBA00023316"/>
    </source>
</evidence>
<organism evidence="7 8">
    <name type="scientific">Algimonas arctica</name>
    <dbReference type="NCBI Taxonomy" id="1479486"/>
    <lineage>
        <taxon>Bacteria</taxon>
        <taxon>Pseudomonadati</taxon>
        <taxon>Pseudomonadota</taxon>
        <taxon>Alphaproteobacteria</taxon>
        <taxon>Maricaulales</taxon>
        <taxon>Robiginitomaculaceae</taxon>
        <taxon>Algimonas</taxon>
    </lineage>
</organism>
<dbReference type="SUPFAM" id="SSF55846">
    <property type="entry name" value="N-acetylmuramoyl-L-alanine amidase-like"/>
    <property type="match status" value="1"/>
</dbReference>
<dbReference type="GO" id="GO:0009253">
    <property type="term" value="P:peptidoglycan catabolic process"/>
    <property type="evidence" value="ECO:0007669"/>
    <property type="project" value="InterPro"/>
</dbReference>
<dbReference type="SUPFAM" id="SSF47090">
    <property type="entry name" value="PGBD-like"/>
    <property type="match status" value="1"/>
</dbReference>
<dbReference type="GO" id="GO:0071555">
    <property type="term" value="P:cell wall organization"/>
    <property type="evidence" value="ECO:0007669"/>
    <property type="project" value="UniProtKB-KW"/>
</dbReference>
<protein>
    <recommendedName>
        <fullName evidence="3">N-acetylmuramoyl-L-alanine amidase</fullName>
        <ecNumber evidence="3">3.5.1.28</ecNumber>
    </recommendedName>
</protein>
<accession>A0A8J3CP96</accession>